<gene>
    <name evidence="1" type="ORF">DPMN_079601</name>
</gene>
<dbReference type="AlphaFoldDB" id="A0A9D3YSV6"/>
<evidence type="ECO:0000313" key="2">
    <source>
        <dbReference type="Proteomes" id="UP000828390"/>
    </source>
</evidence>
<sequence>MQRPAGLLARGRRSILPSPGFKVIETAFALDESFMKQFYNRHQGNTTAAEAEVELFVALLVNEIGTE</sequence>
<evidence type="ECO:0000313" key="1">
    <source>
        <dbReference type="EMBL" id="KAH3704545.1"/>
    </source>
</evidence>
<reference evidence="1" key="2">
    <citation type="submission" date="2020-11" db="EMBL/GenBank/DDBJ databases">
        <authorList>
            <person name="McCartney M.A."/>
            <person name="Auch B."/>
            <person name="Kono T."/>
            <person name="Mallez S."/>
            <person name="Becker A."/>
            <person name="Gohl D.M."/>
            <person name="Silverstein K.A.T."/>
            <person name="Koren S."/>
            <person name="Bechman K.B."/>
            <person name="Herman A."/>
            <person name="Abrahante J.E."/>
            <person name="Garbe J."/>
        </authorList>
    </citation>
    <scope>NUCLEOTIDE SEQUENCE</scope>
    <source>
        <strain evidence="1">Duluth1</strain>
        <tissue evidence="1">Whole animal</tissue>
    </source>
</reference>
<protein>
    <submittedName>
        <fullName evidence="1">Uncharacterized protein</fullName>
    </submittedName>
</protein>
<proteinExistence type="predicted"/>
<organism evidence="1 2">
    <name type="scientific">Dreissena polymorpha</name>
    <name type="common">Zebra mussel</name>
    <name type="synonym">Mytilus polymorpha</name>
    <dbReference type="NCBI Taxonomy" id="45954"/>
    <lineage>
        <taxon>Eukaryota</taxon>
        <taxon>Metazoa</taxon>
        <taxon>Spiralia</taxon>
        <taxon>Lophotrochozoa</taxon>
        <taxon>Mollusca</taxon>
        <taxon>Bivalvia</taxon>
        <taxon>Autobranchia</taxon>
        <taxon>Heteroconchia</taxon>
        <taxon>Euheterodonta</taxon>
        <taxon>Imparidentia</taxon>
        <taxon>Neoheterodontei</taxon>
        <taxon>Myida</taxon>
        <taxon>Dreissenoidea</taxon>
        <taxon>Dreissenidae</taxon>
        <taxon>Dreissena</taxon>
    </lineage>
</organism>
<accession>A0A9D3YSV6</accession>
<keyword evidence="2" id="KW-1185">Reference proteome</keyword>
<dbReference type="EMBL" id="JAIWYP010000015">
    <property type="protein sequence ID" value="KAH3704545.1"/>
    <property type="molecule type" value="Genomic_DNA"/>
</dbReference>
<dbReference type="Proteomes" id="UP000828390">
    <property type="component" value="Unassembled WGS sequence"/>
</dbReference>
<comment type="caution">
    <text evidence="1">The sequence shown here is derived from an EMBL/GenBank/DDBJ whole genome shotgun (WGS) entry which is preliminary data.</text>
</comment>
<reference evidence="1" key="1">
    <citation type="journal article" date="2019" name="bioRxiv">
        <title>The Genome of the Zebra Mussel, Dreissena polymorpha: A Resource for Invasive Species Research.</title>
        <authorList>
            <person name="McCartney M.A."/>
            <person name="Auch B."/>
            <person name="Kono T."/>
            <person name="Mallez S."/>
            <person name="Zhang Y."/>
            <person name="Obille A."/>
            <person name="Becker A."/>
            <person name="Abrahante J.E."/>
            <person name="Garbe J."/>
            <person name="Badalamenti J.P."/>
            <person name="Herman A."/>
            <person name="Mangelson H."/>
            <person name="Liachko I."/>
            <person name="Sullivan S."/>
            <person name="Sone E.D."/>
            <person name="Koren S."/>
            <person name="Silverstein K.A.T."/>
            <person name="Beckman K.B."/>
            <person name="Gohl D.M."/>
        </authorList>
    </citation>
    <scope>NUCLEOTIDE SEQUENCE</scope>
    <source>
        <strain evidence="1">Duluth1</strain>
        <tissue evidence="1">Whole animal</tissue>
    </source>
</reference>
<name>A0A9D3YSV6_DREPO</name>